<feature type="compositionally biased region" description="Polar residues" evidence="1">
    <location>
        <begin position="104"/>
        <end position="114"/>
    </location>
</feature>
<evidence type="ECO:0000313" key="3">
    <source>
        <dbReference type="Proteomes" id="UP000297245"/>
    </source>
</evidence>
<sequence>MQPIKSSPVLVDQIEVSPPVVVFADHRPMYDITSNVGPQRTPRKTPPRASPYPPSRSPSSVPPRHRRSHYASDEERSPTPGPSQPPSHRLNSPARSILKKTRFNTEGGSSQAPMSDSEDSEGNTDTEGETVPKPQGEMGRPNRGGYNLQAALNWDDEKYSEVKKYINSLVVQHLDCEIPFTHQPLQDLQIVRSQAKKRYPELRRYINQWATDDFIRSKIKIKKIALNKHSLVAEIAETRLRDAVEQTTKKLRDRKRS</sequence>
<evidence type="ECO:0000256" key="1">
    <source>
        <dbReference type="SAM" id="MobiDB-lite"/>
    </source>
</evidence>
<dbReference type="OrthoDB" id="2686745at2759"/>
<organism evidence="2 3">
    <name type="scientific">Dendrothele bispora (strain CBS 962.96)</name>
    <dbReference type="NCBI Taxonomy" id="1314807"/>
    <lineage>
        <taxon>Eukaryota</taxon>
        <taxon>Fungi</taxon>
        <taxon>Dikarya</taxon>
        <taxon>Basidiomycota</taxon>
        <taxon>Agaricomycotina</taxon>
        <taxon>Agaricomycetes</taxon>
        <taxon>Agaricomycetidae</taxon>
        <taxon>Agaricales</taxon>
        <taxon>Agaricales incertae sedis</taxon>
        <taxon>Dendrothele</taxon>
    </lineage>
</organism>
<feature type="region of interest" description="Disordered" evidence="1">
    <location>
        <begin position="25"/>
        <end position="144"/>
    </location>
</feature>
<feature type="compositionally biased region" description="Acidic residues" evidence="1">
    <location>
        <begin position="116"/>
        <end position="128"/>
    </location>
</feature>
<name>A0A4S8LWL8_DENBC</name>
<accession>A0A4S8LWL8</accession>
<protein>
    <submittedName>
        <fullName evidence="2">Uncharacterized protein</fullName>
    </submittedName>
</protein>
<reference evidence="2 3" key="1">
    <citation type="journal article" date="2019" name="Nat. Ecol. Evol.">
        <title>Megaphylogeny resolves global patterns of mushroom evolution.</title>
        <authorList>
            <person name="Varga T."/>
            <person name="Krizsan K."/>
            <person name="Foldi C."/>
            <person name="Dima B."/>
            <person name="Sanchez-Garcia M."/>
            <person name="Sanchez-Ramirez S."/>
            <person name="Szollosi G.J."/>
            <person name="Szarkandi J.G."/>
            <person name="Papp V."/>
            <person name="Albert L."/>
            <person name="Andreopoulos W."/>
            <person name="Angelini C."/>
            <person name="Antonin V."/>
            <person name="Barry K.W."/>
            <person name="Bougher N.L."/>
            <person name="Buchanan P."/>
            <person name="Buyck B."/>
            <person name="Bense V."/>
            <person name="Catcheside P."/>
            <person name="Chovatia M."/>
            <person name="Cooper J."/>
            <person name="Damon W."/>
            <person name="Desjardin D."/>
            <person name="Finy P."/>
            <person name="Geml J."/>
            <person name="Haridas S."/>
            <person name="Hughes K."/>
            <person name="Justo A."/>
            <person name="Karasinski D."/>
            <person name="Kautmanova I."/>
            <person name="Kiss B."/>
            <person name="Kocsube S."/>
            <person name="Kotiranta H."/>
            <person name="LaButti K.M."/>
            <person name="Lechner B.E."/>
            <person name="Liimatainen K."/>
            <person name="Lipzen A."/>
            <person name="Lukacs Z."/>
            <person name="Mihaltcheva S."/>
            <person name="Morgado L.N."/>
            <person name="Niskanen T."/>
            <person name="Noordeloos M.E."/>
            <person name="Ohm R.A."/>
            <person name="Ortiz-Santana B."/>
            <person name="Ovrebo C."/>
            <person name="Racz N."/>
            <person name="Riley R."/>
            <person name="Savchenko A."/>
            <person name="Shiryaev A."/>
            <person name="Soop K."/>
            <person name="Spirin V."/>
            <person name="Szebenyi C."/>
            <person name="Tomsovsky M."/>
            <person name="Tulloss R.E."/>
            <person name="Uehling J."/>
            <person name="Grigoriev I.V."/>
            <person name="Vagvolgyi C."/>
            <person name="Papp T."/>
            <person name="Martin F.M."/>
            <person name="Miettinen O."/>
            <person name="Hibbett D.S."/>
            <person name="Nagy L.G."/>
        </authorList>
    </citation>
    <scope>NUCLEOTIDE SEQUENCE [LARGE SCALE GENOMIC DNA]</scope>
    <source>
        <strain evidence="2 3">CBS 962.96</strain>
    </source>
</reference>
<proteinExistence type="predicted"/>
<dbReference type="Proteomes" id="UP000297245">
    <property type="component" value="Unassembled WGS sequence"/>
</dbReference>
<keyword evidence="3" id="KW-1185">Reference proteome</keyword>
<dbReference type="AlphaFoldDB" id="A0A4S8LWL8"/>
<dbReference type="EMBL" id="ML179233">
    <property type="protein sequence ID" value="THU94034.1"/>
    <property type="molecule type" value="Genomic_DNA"/>
</dbReference>
<evidence type="ECO:0000313" key="2">
    <source>
        <dbReference type="EMBL" id="THU94034.1"/>
    </source>
</evidence>
<gene>
    <name evidence="2" type="ORF">K435DRAFT_860943</name>
</gene>